<gene>
    <name evidence="2" type="ORF">CVT26_003830</name>
</gene>
<organism evidence="2 3">
    <name type="scientific">Gymnopilus dilepis</name>
    <dbReference type="NCBI Taxonomy" id="231916"/>
    <lineage>
        <taxon>Eukaryota</taxon>
        <taxon>Fungi</taxon>
        <taxon>Dikarya</taxon>
        <taxon>Basidiomycota</taxon>
        <taxon>Agaricomycotina</taxon>
        <taxon>Agaricomycetes</taxon>
        <taxon>Agaricomycetidae</taxon>
        <taxon>Agaricales</taxon>
        <taxon>Agaricineae</taxon>
        <taxon>Hymenogastraceae</taxon>
        <taxon>Gymnopilus</taxon>
    </lineage>
</organism>
<protein>
    <submittedName>
        <fullName evidence="2">Uncharacterized protein</fullName>
    </submittedName>
</protein>
<comment type="caution">
    <text evidence="2">The sequence shown here is derived from an EMBL/GenBank/DDBJ whole genome shotgun (WGS) entry which is preliminary data.</text>
</comment>
<evidence type="ECO:0000256" key="1">
    <source>
        <dbReference type="SAM" id="MobiDB-lite"/>
    </source>
</evidence>
<proteinExistence type="predicted"/>
<evidence type="ECO:0000313" key="2">
    <source>
        <dbReference type="EMBL" id="PPR06840.1"/>
    </source>
</evidence>
<reference evidence="2 3" key="1">
    <citation type="journal article" date="2018" name="Evol. Lett.">
        <title>Horizontal gene cluster transfer increased hallucinogenic mushroom diversity.</title>
        <authorList>
            <person name="Reynolds H.T."/>
            <person name="Vijayakumar V."/>
            <person name="Gluck-Thaler E."/>
            <person name="Korotkin H.B."/>
            <person name="Matheny P.B."/>
            <person name="Slot J.C."/>
        </authorList>
    </citation>
    <scope>NUCLEOTIDE SEQUENCE [LARGE SCALE GENOMIC DNA]</scope>
    <source>
        <strain evidence="2 3">SRW20</strain>
    </source>
</reference>
<dbReference type="Proteomes" id="UP000284706">
    <property type="component" value="Unassembled WGS sequence"/>
</dbReference>
<dbReference type="OrthoDB" id="3238775at2759"/>
<feature type="region of interest" description="Disordered" evidence="1">
    <location>
        <begin position="391"/>
        <end position="433"/>
    </location>
</feature>
<feature type="region of interest" description="Disordered" evidence="1">
    <location>
        <begin position="1"/>
        <end position="43"/>
    </location>
</feature>
<dbReference type="InParanoid" id="A0A409YV17"/>
<feature type="compositionally biased region" description="Low complexity" evidence="1">
    <location>
        <begin position="31"/>
        <end position="40"/>
    </location>
</feature>
<keyword evidence="3" id="KW-1185">Reference proteome</keyword>
<feature type="region of interest" description="Disordered" evidence="1">
    <location>
        <begin position="73"/>
        <end position="136"/>
    </location>
</feature>
<sequence length="562" mass="61160">MDTPVIDGSPPPAYTPLQPTEAPAITEEPHSFSPPSSPSLEELETEFFGRPLSVVPAQSTRVPSVLNVLDTLDTADGRVPPHPSRDVQSSRQAAPLQPVPSQDVHVTPAESQPPAKRARKRKGPQDGADSETSTPAPAPVFELLIEVLQPEKKVRSGPGRAKTVKVDPLKFGPLNVSSDIAWDDFLEAVSKQVATTAPNLAVSTFCWRFLVPKNSPSLPLTGDAGHLSFLGQVRAKIAKSGSAYVILSMQPPVVAKSQLPVSLPFILQLPTYKSIQPWALAAPGQAALAVSADANESSDDDDPTRKKARLDDDVEVLASQIEEKYPAGICSLHPNIPCFHHKVNDLHFDLSLRPRRLVWAAAIRKGTARIDQIPLGTNFFKAEHALKSVKGGQPAASSTASESIEPLTTPARPKEQPAPLAPAHPTPFGALHPPPHPGYPGYYPHPYMPPTPFYPPYHFDHSHIHGRQGIPPVGTPTRASRSHRAIEDLRSSSPPIPDFDLDDFCDVYHLNAKARQALEDLGFTGDSLEQVPEAEWRKLGLGFLEWQRIVKAAKKYRKDLRK</sequence>
<accession>A0A409YV17</accession>
<dbReference type="AlphaFoldDB" id="A0A409YV17"/>
<dbReference type="EMBL" id="NHYE01000242">
    <property type="protein sequence ID" value="PPR06840.1"/>
    <property type="molecule type" value="Genomic_DNA"/>
</dbReference>
<name>A0A409YV17_9AGAR</name>
<evidence type="ECO:0000313" key="3">
    <source>
        <dbReference type="Proteomes" id="UP000284706"/>
    </source>
</evidence>
<feature type="region of interest" description="Disordered" evidence="1">
    <location>
        <begin position="464"/>
        <end position="491"/>
    </location>
</feature>